<keyword evidence="2" id="KW-0732">Signal</keyword>
<feature type="chain" id="PRO_5002951449" evidence="2">
    <location>
        <begin position="24"/>
        <end position="167"/>
    </location>
</feature>
<protein>
    <submittedName>
        <fullName evidence="3">Uncharacterized protein</fullName>
    </submittedName>
</protein>
<gene>
    <name evidence="3" type="ORF">MCYG_02333</name>
</gene>
<sequence length="167" mass="18680">MLRTRFCLFSLFLFPQIILVVRSARITTQQLSLFQPFMKLSPYIDDLSTNGPGLLEAAPCSHIIISLYSVWAGDNAIKAFHRALTTTLVKYASYIFVASGDPASIEEERLEMKGSTLRLAGCAGSDRWPQSPAPPPAHHHQKQQQQQPGDRRYRLIFNIPKGHAEAS</sequence>
<feature type="region of interest" description="Disordered" evidence="1">
    <location>
        <begin position="124"/>
        <end position="152"/>
    </location>
</feature>
<evidence type="ECO:0000256" key="2">
    <source>
        <dbReference type="SAM" id="SignalP"/>
    </source>
</evidence>
<name>C5FJ93_ARTOC</name>
<organism evidence="3 4">
    <name type="scientific">Arthroderma otae (strain ATCC MYA-4605 / CBS 113480)</name>
    <name type="common">Microsporum canis</name>
    <dbReference type="NCBI Taxonomy" id="554155"/>
    <lineage>
        <taxon>Eukaryota</taxon>
        <taxon>Fungi</taxon>
        <taxon>Dikarya</taxon>
        <taxon>Ascomycota</taxon>
        <taxon>Pezizomycotina</taxon>
        <taxon>Eurotiomycetes</taxon>
        <taxon>Eurotiomycetidae</taxon>
        <taxon>Onygenales</taxon>
        <taxon>Arthrodermataceae</taxon>
        <taxon>Microsporum</taxon>
    </lineage>
</organism>
<evidence type="ECO:0000313" key="4">
    <source>
        <dbReference type="Proteomes" id="UP000002035"/>
    </source>
</evidence>
<evidence type="ECO:0000256" key="1">
    <source>
        <dbReference type="SAM" id="MobiDB-lite"/>
    </source>
</evidence>
<reference evidence="4" key="1">
    <citation type="journal article" date="2012" name="MBio">
        <title>Comparative genome analysis of Trichophyton rubrum and related dermatophytes reveals candidate genes involved in infection.</title>
        <authorList>
            <person name="Martinez D.A."/>
            <person name="Oliver B.G."/>
            <person name="Graeser Y."/>
            <person name="Goldberg J.M."/>
            <person name="Li W."/>
            <person name="Martinez-Rossi N.M."/>
            <person name="Monod M."/>
            <person name="Shelest E."/>
            <person name="Barton R.C."/>
            <person name="Birch E."/>
            <person name="Brakhage A.A."/>
            <person name="Chen Z."/>
            <person name="Gurr S.J."/>
            <person name="Heiman D."/>
            <person name="Heitman J."/>
            <person name="Kosti I."/>
            <person name="Rossi A."/>
            <person name="Saif S."/>
            <person name="Samalova M."/>
            <person name="Saunders C.W."/>
            <person name="Shea T."/>
            <person name="Summerbell R.C."/>
            <person name="Xu J."/>
            <person name="Young S."/>
            <person name="Zeng Q."/>
            <person name="Birren B.W."/>
            <person name="Cuomo C.A."/>
            <person name="White T.C."/>
        </authorList>
    </citation>
    <scope>NUCLEOTIDE SEQUENCE [LARGE SCALE GENOMIC DNA]</scope>
    <source>
        <strain evidence="4">ATCC MYA-4605 / CBS 113480</strain>
    </source>
</reference>
<accession>C5FJ93</accession>
<evidence type="ECO:0000313" key="3">
    <source>
        <dbReference type="EMBL" id="EEQ29514.1"/>
    </source>
</evidence>
<dbReference type="HOGENOM" id="CLU_1594140_0_0_1"/>
<feature type="signal peptide" evidence="2">
    <location>
        <begin position="1"/>
        <end position="23"/>
    </location>
</feature>
<keyword evidence="4" id="KW-1185">Reference proteome</keyword>
<proteinExistence type="predicted"/>
<dbReference type="RefSeq" id="XP_002849399.1">
    <property type="nucleotide sequence ID" value="XM_002849353.1"/>
</dbReference>
<dbReference type="EMBL" id="DS995702">
    <property type="protein sequence ID" value="EEQ29514.1"/>
    <property type="molecule type" value="Genomic_DNA"/>
</dbReference>
<dbReference type="GeneID" id="9226473"/>
<dbReference type="AlphaFoldDB" id="C5FJ93"/>
<dbReference type="Proteomes" id="UP000002035">
    <property type="component" value="Unassembled WGS sequence"/>
</dbReference>
<dbReference type="VEuPathDB" id="FungiDB:MCYG_02333"/>